<sequence length="327" mass="36193">MKRIHPAVVLFFLSPILGEVLFGALPLSKAIPGLLSLIGLYGGGALMIRELVRIRRLGVWSLFLLGLAYGIVEEGVVVQSFLNPHYPGLDFLGEYGRSFGISWVWAVFIVVYHAVFSVTIPIVLTECIFPEKRDEPWLGKKGWFFVASIFLGTCAWLLIFVTKVGYNSYIPPAAGTLIGTFLMAVIFVKASLLVGTKPNLDSDSKNRFLPSTRTVRITTFALTMAWFVVRIILTDPAIPAFISLLGDLIVLTCGFTIIFKWDTERWDWKRRQAAAAGALPANWLFGFLIVAATSPIPVLDLPAHLLIGLICLMGLHKIKRELMKLGT</sequence>
<feature type="transmembrane region" description="Helical" evidence="1">
    <location>
        <begin position="298"/>
        <end position="315"/>
    </location>
</feature>
<evidence type="ECO:0000256" key="1">
    <source>
        <dbReference type="SAM" id="Phobius"/>
    </source>
</evidence>
<name>A0A6G4A8F7_9BACL</name>
<dbReference type="AlphaFoldDB" id="A0A6G4A8F7"/>
<feature type="transmembrane region" description="Helical" evidence="1">
    <location>
        <begin position="273"/>
        <end position="292"/>
    </location>
</feature>
<proteinExistence type="predicted"/>
<accession>A0A6G4A8F7</accession>
<keyword evidence="1" id="KW-0812">Transmembrane</keyword>
<keyword evidence="1" id="KW-1133">Transmembrane helix</keyword>
<feature type="transmembrane region" description="Helical" evidence="1">
    <location>
        <begin position="31"/>
        <end position="48"/>
    </location>
</feature>
<feature type="transmembrane region" description="Helical" evidence="1">
    <location>
        <begin position="215"/>
        <end position="233"/>
    </location>
</feature>
<organism evidence="2">
    <name type="scientific">Paenibacillus sp. SYP-B3998</name>
    <dbReference type="NCBI Taxonomy" id="2678564"/>
    <lineage>
        <taxon>Bacteria</taxon>
        <taxon>Bacillati</taxon>
        <taxon>Bacillota</taxon>
        <taxon>Bacilli</taxon>
        <taxon>Bacillales</taxon>
        <taxon>Paenibacillaceae</taxon>
        <taxon>Paenibacillus</taxon>
    </lineage>
</organism>
<feature type="transmembrane region" description="Helical" evidence="1">
    <location>
        <begin position="173"/>
        <end position="194"/>
    </location>
</feature>
<protein>
    <submittedName>
        <fullName evidence="2">Uncharacterized protein</fullName>
    </submittedName>
</protein>
<feature type="transmembrane region" description="Helical" evidence="1">
    <location>
        <begin position="239"/>
        <end position="261"/>
    </location>
</feature>
<feature type="transmembrane region" description="Helical" evidence="1">
    <location>
        <begin position="143"/>
        <end position="161"/>
    </location>
</feature>
<feature type="transmembrane region" description="Helical" evidence="1">
    <location>
        <begin position="7"/>
        <end position="25"/>
    </location>
</feature>
<evidence type="ECO:0000313" key="2">
    <source>
        <dbReference type="EMBL" id="NEW09907.1"/>
    </source>
</evidence>
<dbReference type="EMBL" id="JAAIKC010000029">
    <property type="protein sequence ID" value="NEW09907.1"/>
    <property type="molecule type" value="Genomic_DNA"/>
</dbReference>
<reference evidence="2" key="1">
    <citation type="submission" date="2020-02" db="EMBL/GenBank/DDBJ databases">
        <authorList>
            <person name="Shen X.-R."/>
            <person name="Zhang Y.-X."/>
        </authorList>
    </citation>
    <scope>NUCLEOTIDE SEQUENCE</scope>
    <source>
        <strain evidence="2">SYP-B3998</strain>
    </source>
</reference>
<comment type="caution">
    <text evidence="2">The sequence shown here is derived from an EMBL/GenBank/DDBJ whole genome shotgun (WGS) entry which is preliminary data.</text>
</comment>
<dbReference type="RefSeq" id="WP_163954194.1">
    <property type="nucleotide sequence ID" value="NZ_JAAIKC010000029.1"/>
</dbReference>
<feature type="transmembrane region" description="Helical" evidence="1">
    <location>
        <begin position="102"/>
        <end position="123"/>
    </location>
</feature>
<keyword evidence="1" id="KW-0472">Membrane</keyword>
<feature type="transmembrane region" description="Helical" evidence="1">
    <location>
        <begin position="60"/>
        <end position="82"/>
    </location>
</feature>
<gene>
    <name evidence="2" type="ORF">GK047_28900</name>
</gene>